<comment type="caution">
    <text evidence="3">The sequence shown here is derived from an EMBL/GenBank/DDBJ whole genome shotgun (WGS) entry which is preliminary data.</text>
</comment>
<feature type="transmembrane region" description="Helical" evidence="2">
    <location>
        <begin position="116"/>
        <end position="133"/>
    </location>
</feature>
<evidence type="ECO:0000313" key="4">
    <source>
        <dbReference type="Proteomes" id="UP000029833"/>
    </source>
</evidence>
<dbReference type="RefSeq" id="WP_052103870.1">
    <property type="nucleotide sequence ID" value="NZ_AXNT01000037.1"/>
</dbReference>
<dbReference type="Proteomes" id="UP000029833">
    <property type="component" value="Unassembled WGS sequence"/>
</dbReference>
<evidence type="ECO:0008006" key="5">
    <source>
        <dbReference type="Google" id="ProtNLM"/>
    </source>
</evidence>
<name>A0A0A0BBK2_9CELL</name>
<feature type="transmembrane region" description="Helical" evidence="2">
    <location>
        <begin position="145"/>
        <end position="173"/>
    </location>
</feature>
<organism evidence="3 4">
    <name type="scientific">Cellulomonas cellasea DSM 20118</name>
    <dbReference type="NCBI Taxonomy" id="1408250"/>
    <lineage>
        <taxon>Bacteria</taxon>
        <taxon>Bacillati</taxon>
        <taxon>Actinomycetota</taxon>
        <taxon>Actinomycetes</taxon>
        <taxon>Micrococcales</taxon>
        <taxon>Cellulomonadaceae</taxon>
        <taxon>Cellulomonas</taxon>
    </lineage>
</organism>
<keyword evidence="2" id="KW-0812">Transmembrane</keyword>
<feature type="transmembrane region" description="Helical" evidence="2">
    <location>
        <begin position="194"/>
        <end position="212"/>
    </location>
</feature>
<evidence type="ECO:0000313" key="3">
    <source>
        <dbReference type="EMBL" id="KGM02716.1"/>
    </source>
</evidence>
<accession>A0A0A0BBK2</accession>
<keyword evidence="2" id="KW-0472">Membrane</keyword>
<feature type="compositionally biased region" description="Low complexity" evidence="1">
    <location>
        <begin position="11"/>
        <end position="37"/>
    </location>
</feature>
<dbReference type="OrthoDB" id="5244221at2"/>
<dbReference type="EMBL" id="AXNT01000037">
    <property type="protein sequence ID" value="KGM02716.1"/>
    <property type="molecule type" value="Genomic_DNA"/>
</dbReference>
<keyword evidence="4" id="KW-1185">Reference proteome</keyword>
<evidence type="ECO:0000256" key="1">
    <source>
        <dbReference type="SAM" id="MobiDB-lite"/>
    </source>
</evidence>
<feature type="transmembrane region" description="Helical" evidence="2">
    <location>
        <begin position="68"/>
        <end position="86"/>
    </location>
</feature>
<feature type="transmembrane region" description="Helical" evidence="2">
    <location>
        <begin position="232"/>
        <end position="250"/>
    </location>
</feature>
<dbReference type="InterPro" id="IPR016566">
    <property type="entry name" value="UCP010219"/>
</dbReference>
<dbReference type="STRING" id="1408250.Q760_11560"/>
<gene>
    <name evidence="3" type="ORF">Q760_11560</name>
</gene>
<sequence>MSDSEHARPLTEPAPGDPAAPGAPTGPAGATEPGTADDAGTPARPARGVYQLAGEDFSLAEAIGGWRGVVESALPGLVFVVVYVAVRELQPALIASIAVAALAVLVRLVQRTPVTQAFSGILGIGIGVLWAWRTGEAQDFFAYGLWVNVAWCAGALLSVLVRWPAVGVIVSFVRGEDMSWRLDTRPAARRLRRRYVGATLLWVGVFGARLAVQVPLYLQGEDAVGWLGTAKLVMGVPLFAAGLYVTWLLVRGSGSPREPSRPPLDP</sequence>
<evidence type="ECO:0000256" key="2">
    <source>
        <dbReference type="SAM" id="Phobius"/>
    </source>
</evidence>
<dbReference type="AlphaFoldDB" id="A0A0A0BBK2"/>
<proteinExistence type="predicted"/>
<feature type="region of interest" description="Disordered" evidence="1">
    <location>
        <begin position="1"/>
        <end position="45"/>
    </location>
</feature>
<feature type="transmembrane region" description="Helical" evidence="2">
    <location>
        <begin position="92"/>
        <end position="109"/>
    </location>
</feature>
<reference evidence="3 4" key="1">
    <citation type="submission" date="2013-10" db="EMBL/GenBank/DDBJ databases">
        <authorList>
            <person name="Wang G."/>
            <person name="Zhuang W."/>
        </authorList>
    </citation>
    <scope>NUCLEOTIDE SEQUENCE [LARGE SCALE GENOMIC DNA]</scope>
    <source>
        <strain evidence="3 4">DSM 20118</strain>
    </source>
</reference>
<dbReference type="Pfam" id="PF11361">
    <property type="entry name" value="DUF3159"/>
    <property type="match status" value="1"/>
</dbReference>
<protein>
    <recommendedName>
        <fullName evidence="5">Potassium ABC transporter</fullName>
    </recommendedName>
</protein>
<keyword evidence="2" id="KW-1133">Transmembrane helix</keyword>